<reference evidence="10" key="1">
    <citation type="submission" date="2018-08" db="EMBL/GenBank/DDBJ databases">
        <authorList>
            <person name="Guldener U."/>
        </authorList>
    </citation>
    <scope>NUCLEOTIDE SEQUENCE</scope>
    <source>
        <strain evidence="10">UB2</strain>
    </source>
</reference>
<keyword evidence="2" id="KW-0349">Heme</keyword>
<evidence type="ECO:0000256" key="6">
    <source>
        <dbReference type="ARBA" id="ARBA00038357"/>
    </source>
</evidence>
<dbReference type="Gene3D" id="3.10.120.10">
    <property type="entry name" value="Cytochrome b5-like heme/steroid binding domain"/>
    <property type="match status" value="1"/>
</dbReference>
<evidence type="ECO:0000256" key="1">
    <source>
        <dbReference type="ARBA" id="ARBA00004240"/>
    </source>
</evidence>
<feature type="domain" description="Cytochrome b5 heme-binding" evidence="9">
    <location>
        <begin position="189"/>
        <end position="296"/>
    </location>
</feature>
<evidence type="ECO:0000256" key="7">
    <source>
        <dbReference type="SAM" id="MobiDB-lite"/>
    </source>
</evidence>
<dbReference type="PANTHER" id="PTHR10281">
    <property type="entry name" value="MEMBRANE-ASSOCIATED PROGESTERONE RECEPTOR COMPONENT-RELATED"/>
    <property type="match status" value="1"/>
</dbReference>
<dbReference type="SMART" id="SM01117">
    <property type="entry name" value="Cyt-b5"/>
    <property type="match status" value="1"/>
</dbReference>
<keyword evidence="5" id="KW-0408">Iron</keyword>
<comment type="similarity">
    <text evidence="6">Belongs to the cytochrome b5 family. MAPR subfamily.</text>
</comment>
<comment type="subcellular location">
    <subcellularLocation>
        <location evidence="1">Endoplasmic reticulum</location>
    </subcellularLocation>
</comment>
<dbReference type="InterPro" id="IPR050577">
    <property type="entry name" value="MAPR/NEUFC/NENF-like"/>
</dbReference>
<keyword evidence="11" id="KW-1185">Reference proteome</keyword>
<dbReference type="Pfam" id="PF00173">
    <property type="entry name" value="Cyt-b5"/>
    <property type="match status" value="1"/>
</dbReference>
<feature type="compositionally biased region" description="Polar residues" evidence="7">
    <location>
        <begin position="20"/>
        <end position="33"/>
    </location>
</feature>
<dbReference type="GO" id="GO:0005783">
    <property type="term" value="C:endoplasmic reticulum"/>
    <property type="evidence" value="ECO:0007669"/>
    <property type="project" value="UniProtKB-SubCell"/>
</dbReference>
<protein>
    <submittedName>
        <fullName evidence="10">Related to Membrane steroid binding protein</fullName>
    </submittedName>
</protein>
<dbReference type="GO" id="GO:0046872">
    <property type="term" value="F:metal ion binding"/>
    <property type="evidence" value="ECO:0007669"/>
    <property type="project" value="UniProtKB-KW"/>
</dbReference>
<evidence type="ECO:0000256" key="4">
    <source>
        <dbReference type="ARBA" id="ARBA00022824"/>
    </source>
</evidence>
<dbReference type="Proteomes" id="UP000658997">
    <property type="component" value="Unassembled WGS sequence"/>
</dbReference>
<evidence type="ECO:0000256" key="5">
    <source>
        <dbReference type="ARBA" id="ARBA00023004"/>
    </source>
</evidence>
<keyword evidence="8" id="KW-1133">Transmembrane helix</keyword>
<gene>
    <name evidence="10" type="ORF">UBRO2_02110</name>
</gene>
<dbReference type="PANTHER" id="PTHR10281:SF72">
    <property type="entry name" value="NEUDESIN"/>
    <property type="match status" value="1"/>
</dbReference>
<evidence type="ECO:0000259" key="9">
    <source>
        <dbReference type="SMART" id="SM01117"/>
    </source>
</evidence>
<keyword evidence="3" id="KW-0479">Metal-binding</keyword>
<evidence type="ECO:0000256" key="3">
    <source>
        <dbReference type="ARBA" id="ARBA00022723"/>
    </source>
</evidence>
<organism evidence="10 11">
    <name type="scientific">Ustilago bromivora</name>
    <dbReference type="NCBI Taxonomy" id="307758"/>
    <lineage>
        <taxon>Eukaryota</taxon>
        <taxon>Fungi</taxon>
        <taxon>Dikarya</taxon>
        <taxon>Basidiomycota</taxon>
        <taxon>Ustilaginomycotina</taxon>
        <taxon>Ustilaginomycetes</taxon>
        <taxon>Ustilaginales</taxon>
        <taxon>Ustilaginaceae</taxon>
        <taxon>Ustilago</taxon>
    </lineage>
</organism>
<dbReference type="InterPro" id="IPR001199">
    <property type="entry name" value="Cyt_B5-like_heme/steroid-bd"/>
</dbReference>
<feature type="compositionally biased region" description="Polar residues" evidence="7">
    <location>
        <begin position="1"/>
        <end position="13"/>
    </location>
</feature>
<keyword evidence="8" id="KW-0812">Transmembrane</keyword>
<dbReference type="EMBL" id="ULHB01000030">
    <property type="protein sequence ID" value="SYW77918.1"/>
    <property type="molecule type" value="Genomic_DNA"/>
</dbReference>
<sequence>MPASYSAATSVESMSRRIPESSSRSGSWCSAQSANGFEEVEEKRLSDSGCTTSPRREFGAALDAIDGYESRASASKMLYPLPPAPSTNIGLSSMDQLKHRLFGQPDPPTTSLLITKLQRLAESIYTNPLNLLLLLALLYILIPLIRPSSPTSSRWTPTPAEARSHLSAPSDRYTYLPSQHPDTVEWTKYIPRTLAVFDGTGNSSDSDGSRILLAINRKVFDVTKGKTFYGPGGPYGNFAGRDASRGMAKQSFDMEMLTPLDQPIDKLEDLTPSEFKNMKEWEAHFTGKYGIVGELIDEDQA</sequence>
<dbReference type="FunFam" id="3.10.120.10:FF:000003">
    <property type="entry name" value="membrane-associated progesterone receptor component 1"/>
    <property type="match status" value="1"/>
</dbReference>
<feature type="transmembrane region" description="Helical" evidence="8">
    <location>
        <begin position="124"/>
        <end position="145"/>
    </location>
</feature>
<dbReference type="GO" id="GO:0016020">
    <property type="term" value="C:membrane"/>
    <property type="evidence" value="ECO:0007669"/>
    <property type="project" value="TreeGrafter"/>
</dbReference>
<dbReference type="GO" id="GO:0020037">
    <property type="term" value="F:heme binding"/>
    <property type="evidence" value="ECO:0007669"/>
    <property type="project" value="UniProtKB-ARBA"/>
</dbReference>
<keyword evidence="8" id="KW-0472">Membrane</keyword>
<dbReference type="SUPFAM" id="SSF55856">
    <property type="entry name" value="Cytochrome b5-like heme/steroid binding domain"/>
    <property type="match status" value="1"/>
</dbReference>
<feature type="region of interest" description="Disordered" evidence="7">
    <location>
        <begin position="1"/>
        <end position="33"/>
    </location>
</feature>
<accession>A0A8H8QLE2</accession>
<keyword evidence="4" id="KW-0256">Endoplasmic reticulum</keyword>
<dbReference type="InterPro" id="IPR036400">
    <property type="entry name" value="Cyt_B5-like_heme/steroid_sf"/>
</dbReference>
<evidence type="ECO:0000313" key="11">
    <source>
        <dbReference type="Proteomes" id="UP000658997"/>
    </source>
</evidence>
<comment type="caution">
    <text evidence="10">The sequence shown here is derived from an EMBL/GenBank/DDBJ whole genome shotgun (WGS) entry which is preliminary data.</text>
</comment>
<evidence type="ECO:0000313" key="10">
    <source>
        <dbReference type="EMBL" id="SYW77918.1"/>
    </source>
</evidence>
<evidence type="ECO:0000256" key="8">
    <source>
        <dbReference type="SAM" id="Phobius"/>
    </source>
</evidence>
<name>A0A8H8QLE2_9BASI</name>
<evidence type="ECO:0000256" key="2">
    <source>
        <dbReference type="ARBA" id="ARBA00022617"/>
    </source>
</evidence>
<dbReference type="AlphaFoldDB" id="A0A8H8QLE2"/>
<proteinExistence type="inferred from homology"/>